<evidence type="ECO:0000256" key="2">
    <source>
        <dbReference type="ARBA" id="ARBA00005988"/>
    </source>
</evidence>
<evidence type="ECO:0000256" key="5">
    <source>
        <dbReference type="ARBA" id="ARBA00022723"/>
    </source>
</evidence>
<evidence type="ECO:0000256" key="3">
    <source>
        <dbReference type="ARBA" id="ARBA00022645"/>
    </source>
</evidence>
<dbReference type="PROSITE" id="PS00132">
    <property type="entry name" value="CARBOXYPEPT_ZN_1"/>
    <property type="match status" value="1"/>
</dbReference>
<comment type="cofactor">
    <cofactor evidence="1">
        <name>Zn(2+)</name>
        <dbReference type="ChEBI" id="CHEBI:29105"/>
    </cofactor>
</comment>
<evidence type="ECO:0000256" key="7">
    <source>
        <dbReference type="ARBA" id="ARBA00022833"/>
    </source>
</evidence>
<keyword evidence="3" id="KW-0121">Carboxypeptidase</keyword>
<proteinExistence type="inferred from homology"/>
<feature type="active site" description="Proton donor/acceptor" evidence="9">
    <location>
        <position position="336"/>
    </location>
</feature>
<keyword evidence="8" id="KW-0325">Glycoprotein</keyword>
<evidence type="ECO:0000256" key="6">
    <source>
        <dbReference type="ARBA" id="ARBA00022801"/>
    </source>
</evidence>
<evidence type="ECO:0000256" key="9">
    <source>
        <dbReference type="PROSITE-ProRule" id="PRU01379"/>
    </source>
</evidence>
<dbReference type="GO" id="GO:0004181">
    <property type="term" value="F:metallocarboxypeptidase activity"/>
    <property type="evidence" value="ECO:0007669"/>
    <property type="project" value="InterPro"/>
</dbReference>
<dbReference type="GO" id="GO:0016485">
    <property type="term" value="P:protein processing"/>
    <property type="evidence" value="ECO:0007669"/>
    <property type="project" value="TreeGrafter"/>
</dbReference>
<reference evidence="13" key="1">
    <citation type="submission" date="2020-10" db="EMBL/GenBank/DDBJ databases">
        <authorList>
            <person name="Kikuchi T."/>
        </authorList>
    </citation>
    <scope>NUCLEOTIDE SEQUENCE</scope>
    <source>
        <strain evidence="13">NKZ352</strain>
    </source>
</reference>
<protein>
    <recommendedName>
        <fullName evidence="12">Peptidase M14 domain-containing protein</fullName>
    </recommendedName>
</protein>
<evidence type="ECO:0000256" key="11">
    <source>
        <dbReference type="SAM" id="SignalP"/>
    </source>
</evidence>
<dbReference type="FunFam" id="3.40.630.10:FF:000020">
    <property type="entry name" value="Carboxypeptidase D"/>
    <property type="match status" value="1"/>
</dbReference>
<dbReference type="InterPro" id="IPR050753">
    <property type="entry name" value="Peptidase_M14_domain"/>
</dbReference>
<feature type="chain" id="PRO_5035754236" description="Peptidase M14 domain-containing protein" evidence="11">
    <location>
        <begin position="22"/>
        <end position="488"/>
    </location>
</feature>
<gene>
    <name evidence="13" type="ORF">CAUJ_LOCUS11589</name>
</gene>
<feature type="signal peptide" evidence="11">
    <location>
        <begin position="1"/>
        <end position="21"/>
    </location>
</feature>
<comment type="similarity">
    <text evidence="2 9">Belongs to the peptidase M14 family.</text>
</comment>
<feature type="region of interest" description="Disordered" evidence="10">
    <location>
        <begin position="468"/>
        <end position="488"/>
    </location>
</feature>
<dbReference type="Gene3D" id="2.60.40.1120">
    <property type="entry name" value="Carboxypeptidase-like, regulatory domain"/>
    <property type="match status" value="1"/>
</dbReference>
<comment type="caution">
    <text evidence="13">The sequence shown here is derived from an EMBL/GenBank/DDBJ whole genome shotgun (WGS) entry which is preliminary data.</text>
</comment>
<dbReference type="GO" id="GO:0005615">
    <property type="term" value="C:extracellular space"/>
    <property type="evidence" value="ECO:0007669"/>
    <property type="project" value="TreeGrafter"/>
</dbReference>
<dbReference type="CDD" id="cd03858">
    <property type="entry name" value="M14_CP_N-E_like"/>
    <property type="match status" value="1"/>
</dbReference>
<dbReference type="OrthoDB" id="10249045at2759"/>
<keyword evidence="7" id="KW-0862">Zinc</keyword>
<dbReference type="SUPFAM" id="SSF53187">
    <property type="entry name" value="Zn-dependent exopeptidases"/>
    <property type="match status" value="1"/>
</dbReference>
<evidence type="ECO:0000259" key="12">
    <source>
        <dbReference type="PROSITE" id="PS52035"/>
    </source>
</evidence>
<dbReference type="Pfam" id="PF13620">
    <property type="entry name" value="CarboxypepD_reg"/>
    <property type="match status" value="1"/>
</dbReference>
<dbReference type="AlphaFoldDB" id="A0A8S1HRJ8"/>
<dbReference type="PANTHER" id="PTHR11532:SF93">
    <property type="entry name" value="CARBOXYPEPTIDASE E"/>
    <property type="match status" value="1"/>
</dbReference>
<dbReference type="GO" id="GO:0006518">
    <property type="term" value="P:peptide metabolic process"/>
    <property type="evidence" value="ECO:0007669"/>
    <property type="project" value="TreeGrafter"/>
</dbReference>
<dbReference type="InterPro" id="IPR008969">
    <property type="entry name" value="CarboxyPept-like_regulatory"/>
</dbReference>
<evidence type="ECO:0000256" key="10">
    <source>
        <dbReference type="SAM" id="MobiDB-lite"/>
    </source>
</evidence>
<dbReference type="InterPro" id="IPR000834">
    <property type="entry name" value="Peptidase_M14"/>
</dbReference>
<evidence type="ECO:0000256" key="4">
    <source>
        <dbReference type="ARBA" id="ARBA00022670"/>
    </source>
</evidence>
<accession>A0A8S1HRJ8</accession>
<dbReference type="CDD" id="cd11308">
    <property type="entry name" value="Peptidase_M14NE-CP-C_like"/>
    <property type="match status" value="1"/>
</dbReference>
<keyword evidence="5" id="KW-0479">Metal-binding</keyword>
<name>A0A8S1HRJ8_9PELO</name>
<sequence length="488" mass="54156">MLNGARHVVVLLCGLVALTSASLFFSSSSSKTKEAPTAKNDDQWSHYHNQEQLEQLLLDINAKCPDVSTLYKIGESVEGRSLVVIQFSTTPGEHVASKPEVKLVGNMHGNEPVGRELLLRLASQLCDGVKDNNKEIMQLLNSTSIHILPTMNPDGFEQALATEETSRQWLTGRSNANGVDLNRDFPDLDGVFYELEQLQVPKYDHLLSLFDDNQDRQPETMAVGQWILSLPFVLSANFHEGDLVANYPFDSNTVGDDTLQQYSASPDDGTFKWLAQTYANNHAHMAKNDHPPCDGTSQNAFSRQGGITNGAKWYSVSGGMQDFNYLATNAMEITLELSCEKMPAGSALPQYWKDNEKAIFEYIWKTHSGVKGTIVDATDGEPITGAVVWVRNATEETPIKHPVTSWVMGDYYRVLPKGQYQLFVAAPGYEPQTRNVTVENKVRDSALTMDFALRPLQAVAEEEQLAEMIEELGEQQPQEPAAPQAQKE</sequence>
<dbReference type="EMBL" id="CAJGYM010000058">
    <property type="protein sequence ID" value="CAD6195670.1"/>
    <property type="molecule type" value="Genomic_DNA"/>
</dbReference>
<keyword evidence="14" id="KW-1185">Reference proteome</keyword>
<dbReference type="GO" id="GO:0008270">
    <property type="term" value="F:zinc ion binding"/>
    <property type="evidence" value="ECO:0007669"/>
    <property type="project" value="InterPro"/>
</dbReference>
<dbReference type="PRINTS" id="PR00765">
    <property type="entry name" value="CRBOXYPTASEA"/>
</dbReference>
<keyword evidence="4" id="KW-0645">Protease</keyword>
<dbReference type="SMART" id="SM00631">
    <property type="entry name" value="Zn_pept"/>
    <property type="match status" value="1"/>
</dbReference>
<evidence type="ECO:0000256" key="8">
    <source>
        <dbReference type="ARBA" id="ARBA00023180"/>
    </source>
</evidence>
<feature type="compositionally biased region" description="Low complexity" evidence="10">
    <location>
        <begin position="474"/>
        <end position="488"/>
    </location>
</feature>
<dbReference type="Proteomes" id="UP000835052">
    <property type="component" value="Unassembled WGS sequence"/>
</dbReference>
<keyword evidence="6" id="KW-0378">Hydrolase</keyword>
<dbReference type="PROSITE" id="PS52035">
    <property type="entry name" value="PEPTIDASE_M14"/>
    <property type="match status" value="1"/>
</dbReference>
<feature type="domain" description="Peptidase M14" evidence="12">
    <location>
        <begin position="46"/>
        <end position="366"/>
    </location>
</feature>
<dbReference type="Pfam" id="PF00246">
    <property type="entry name" value="Peptidase_M14"/>
    <property type="match status" value="1"/>
</dbReference>
<dbReference type="PANTHER" id="PTHR11532">
    <property type="entry name" value="PROTEASE M14 CARBOXYPEPTIDASE"/>
    <property type="match status" value="1"/>
</dbReference>
<evidence type="ECO:0000313" key="14">
    <source>
        <dbReference type="Proteomes" id="UP000835052"/>
    </source>
</evidence>
<dbReference type="SUPFAM" id="SSF49464">
    <property type="entry name" value="Carboxypeptidase regulatory domain-like"/>
    <property type="match status" value="1"/>
</dbReference>
<dbReference type="FunFam" id="2.60.40.1120:FF:000019">
    <property type="entry name" value="Carboxypeptidase D"/>
    <property type="match status" value="1"/>
</dbReference>
<evidence type="ECO:0000313" key="13">
    <source>
        <dbReference type="EMBL" id="CAD6195670.1"/>
    </source>
</evidence>
<dbReference type="Gene3D" id="3.40.630.10">
    <property type="entry name" value="Zn peptidases"/>
    <property type="match status" value="1"/>
</dbReference>
<dbReference type="InterPro" id="IPR057246">
    <property type="entry name" value="CARBOXYPEPT_ZN_1"/>
</dbReference>
<keyword evidence="11" id="KW-0732">Signal</keyword>
<organism evidence="13 14">
    <name type="scientific">Caenorhabditis auriculariae</name>
    <dbReference type="NCBI Taxonomy" id="2777116"/>
    <lineage>
        <taxon>Eukaryota</taxon>
        <taxon>Metazoa</taxon>
        <taxon>Ecdysozoa</taxon>
        <taxon>Nematoda</taxon>
        <taxon>Chromadorea</taxon>
        <taxon>Rhabditida</taxon>
        <taxon>Rhabditina</taxon>
        <taxon>Rhabditomorpha</taxon>
        <taxon>Rhabditoidea</taxon>
        <taxon>Rhabditidae</taxon>
        <taxon>Peloderinae</taxon>
        <taxon>Caenorhabditis</taxon>
    </lineage>
</organism>
<evidence type="ECO:0000256" key="1">
    <source>
        <dbReference type="ARBA" id="ARBA00001947"/>
    </source>
</evidence>